<dbReference type="RefSeq" id="WP_111567233.1">
    <property type="nucleotide sequence ID" value="NZ_QLMI01000005.1"/>
</dbReference>
<comment type="catalytic activity">
    <reaction evidence="12">
        <text>O-phospho-L-serine + H2O = L-serine + phosphate</text>
        <dbReference type="Rhea" id="RHEA:21208"/>
        <dbReference type="ChEBI" id="CHEBI:15377"/>
        <dbReference type="ChEBI" id="CHEBI:33384"/>
        <dbReference type="ChEBI" id="CHEBI:43474"/>
        <dbReference type="ChEBI" id="CHEBI:57524"/>
        <dbReference type="EC" id="3.1.3.3"/>
    </reaction>
</comment>
<dbReference type="Pfam" id="PF21086">
    <property type="entry name" value="ACT_PSP_2"/>
    <property type="match status" value="1"/>
</dbReference>
<dbReference type="InterPro" id="IPR001763">
    <property type="entry name" value="Rhodanese-like_dom"/>
</dbReference>
<evidence type="ECO:0000256" key="13">
    <source>
        <dbReference type="ARBA" id="ARBA00048523"/>
    </source>
</evidence>
<sequence>MDSDIFLLSISGHDKPGLTSSLTAVLAEYDANVLDIGQANIHDTLSLGILFQIKSGKKSAAVLKDILFKSYELGIKAKFKPIPLDEYEKWVNLQGKDRYIVTLLGEKLTAEQISQVTKVISEKNLNIDAIKRLTGRVSLVKEDDYPRSSIQLSIRGEIKDKSEFTEKFMAISSELNLDIAFQEDNIFRRNRRLVCFDMDSTLIQTEVIDELAELAGVGEQVKAITESAMQGEIDFQESFKQRMLLLKGLSEEVLEEVAVNLPITKGARRLIDTLKSYGFKTAILSGGFTYFGKYLQKELGIDYVYANELEIKDGVLTGGYLGEIVDGNKKAEYLKEIARKEGIDINQTIAVGDGANDLPMLNLAGLGIAFHAKPKVKDNAQSSISSIGLDGVLYLLGYHDRHIDLID</sequence>
<dbReference type="CDD" id="cd07500">
    <property type="entry name" value="HAD_PSP"/>
    <property type="match status" value="1"/>
</dbReference>
<dbReference type="GO" id="GO:0005737">
    <property type="term" value="C:cytoplasm"/>
    <property type="evidence" value="ECO:0007669"/>
    <property type="project" value="TreeGrafter"/>
</dbReference>
<comment type="cofactor">
    <cofactor evidence="1">
        <name>Mg(2+)</name>
        <dbReference type="ChEBI" id="CHEBI:18420"/>
    </cofactor>
</comment>
<dbReference type="PROSITE" id="PS51671">
    <property type="entry name" value="ACT"/>
    <property type="match status" value="1"/>
</dbReference>
<dbReference type="SUPFAM" id="SSF56784">
    <property type="entry name" value="HAD-like"/>
    <property type="match status" value="1"/>
</dbReference>
<dbReference type="UniPathway" id="UPA00135">
    <property type="reaction ID" value="UER00198"/>
</dbReference>
<dbReference type="EC" id="3.1.3.3" evidence="4"/>
<comment type="catalytic activity">
    <reaction evidence="13">
        <text>O-phospho-D-serine + H2O = D-serine + phosphate</text>
        <dbReference type="Rhea" id="RHEA:24873"/>
        <dbReference type="ChEBI" id="CHEBI:15377"/>
        <dbReference type="ChEBI" id="CHEBI:35247"/>
        <dbReference type="ChEBI" id="CHEBI:43474"/>
        <dbReference type="ChEBI" id="CHEBI:58680"/>
        <dbReference type="EC" id="3.1.3.3"/>
    </reaction>
</comment>
<keyword evidence="9" id="KW-0460">Magnesium</keyword>
<dbReference type="SFLD" id="SFLDF00029">
    <property type="entry name" value="phosphoserine_phosphatase"/>
    <property type="match status" value="1"/>
</dbReference>
<feature type="domain" description="ACT" evidence="16">
    <location>
        <begin position="7"/>
        <end position="84"/>
    </location>
</feature>
<evidence type="ECO:0000313" key="18">
    <source>
        <dbReference type="Proteomes" id="UP000249620"/>
    </source>
</evidence>
<dbReference type="GO" id="GO:0036424">
    <property type="term" value="F:L-phosphoserine phosphatase activity"/>
    <property type="evidence" value="ECO:0007669"/>
    <property type="project" value="InterPro"/>
</dbReference>
<evidence type="ECO:0000256" key="6">
    <source>
        <dbReference type="ARBA" id="ARBA00022605"/>
    </source>
</evidence>
<evidence type="ECO:0000256" key="8">
    <source>
        <dbReference type="ARBA" id="ARBA00022801"/>
    </source>
</evidence>
<feature type="active site" description="Nucleophile" evidence="14">
    <location>
        <position position="197"/>
    </location>
</feature>
<evidence type="ECO:0000256" key="9">
    <source>
        <dbReference type="ARBA" id="ARBA00022842"/>
    </source>
</evidence>
<dbReference type="PANTHER" id="PTHR43344:SF2">
    <property type="entry name" value="PHOSPHOSERINE PHOSPHATASE"/>
    <property type="match status" value="1"/>
</dbReference>
<dbReference type="Proteomes" id="UP000249620">
    <property type="component" value="Unassembled WGS sequence"/>
</dbReference>
<dbReference type="InterPro" id="IPR023214">
    <property type="entry name" value="HAD_sf"/>
</dbReference>
<dbReference type="NCBIfam" id="TIGR01488">
    <property type="entry name" value="HAD-SF-IB"/>
    <property type="match status" value="1"/>
</dbReference>
<comment type="pathway">
    <text evidence="2">Amino-acid biosynthesis; L-serine biosynthesis; L-serine from 3-phospho-D-glycerate: step 3/3.</text>
</comment>
<dbReference type="InterPro" id="IPR036412">
    <property type="entry name" value="HAD-like_sf"/>
</dbReference>
<organism evidence="17 18">
    <name type="scientific">Flavobacterium aquaticum</name>
    <dbReference type="NCBI Taxonomy" id="1236486"/>
    <lineage>
        <taxon>Bacteria</taxon>
        <taxon>Pseudomonadati</taxon>
        <taxon>Bacteroidota</taxon>
        <taxon>Flavobacteriia</taxon>
        <taxon>Flavobacteriales</taxon>
        <taxon>Flavobacteriaceae</taxon>
        <taxon>Flavobacterium</taxon>
    </lineage>
</organism>
<dbReference type="SFLD" id="SFLDG01136">
    <property type="entry name" value="C1.6:_Phosphoserine_Phosphatas"/>
    <property type="match status" value="1"/>
</dbReference>
<evidence type="ECO:0000256" key="5">
    <source>
        <dbReference type="ARBA" id="ARBA00015196"/>
    </source>
</evidence>
<evidence type="ECO:0000259" key="15">
    <source>
        <dbReference type="PROSITE" id="PS50206"/>
    </source>
</evidence>
<dbReference type="InterPro" id="IPR045865">
    <property type="entry name" value="ACT-like_dom_sf"/>
</dbReference>
<dbReference type="OrthoDB" id="9790031at2"/>
<dbReference type="SFLD" id="SFLDG01137">
    <property type="entry name" value="C1.6.1:_Phosphoserine_Phosphat"/>
    <property type="match status" value="1"/>
</dbReference>
<dbReference type="Gene3D" id="3.40.50.1000">
    <property type="entry name" value="HAD superfamily/HAD-like"/>
    <property type="match status" value="1"/>
</dbReference>
<evidence type="ECO:0000259" key="16">
    <source>
        <dbReference type="PROSITE" id="PS51671"/>
    </source>
</evidence>
<dbReference type="EMBL" id="QLMI01000005">
    <property type="protein sequence ID" value="RAK21797.1"/>
    <property type="molecule type" value="Genomic_DNA"/>
</dbReference>
<keyword evidence="8" id="KW-0378">Hydrolase</keyword>
<evidence type="ECO:0000256" key="1">
    <source>
        <dbReference type="ARBA" id="ARBA00001946"/>
    </source>
</evidence>
<dbReference type="PANTHER" id="PTHR43344">
    <property type="entry name" value="PHOSPHOSERINE PHOSPHATASE"/>
    <property type="match status" value="1"/>
</dbReference>
<comment type="caution">
    <text evidence="17">The sequence shown here is derived from an EMBL/GenBank/DDBJ whole genome shotgun (WGS) entry which is preliminary data.</text>
</comment>
<dbReference type="Pfam" id="PF12710">
    <property type="entry name" value="HAD"/>
    <property type="match status" value="1"/>
</dbReference>
<dbReference type="InterPro" id="IPR004469">
    <property type="entry name" value="PSP"/>
</dbReference>
<evidence type="ECO:0000256" key="10">
    <source>
        <dbReference type="ARBA" id="ARBA00023299"/>
    </source>
</evidence>
<evidence type="ECO:0000256" key="2">
    <source>
        <dbReference type="ARBA" id="ARBA00005135"/>
    </source>
</evidence>
<comment type="similarity">
    <text evidence="3">Belongs to the HAD-like hydrolase superfamily. SerB family.</text>
</comment>
<dbReference type="InterPro" id="IPR050582">
    <property type="entry name" value="HAD-like_SerB"/>
</dbReference>
<dbReference type="SUPFAM" id="SSF55021">
    <property type="entry name" value="ACT-like"/>
    <property type="match status" value="1"/>
</dbReference>
<dbReference type="GO" id="GO:0006564">
    <property type="term" value="P:L-serine biosynthetic process"/>
    <property type="evidence" value="ECO:0007669"/>
    <property type="project" value="UniProtKB-KW"/>
</dbReference>
<keyword evidence="10" id="KW-0718">Serine biosynthesis</keyword>
<keyword evidence="18" id="KW-1185">Reference proteome</keyword>
<dbReference type="NCBIfam" id="TIGR00338">
    <property type="entry name" value="serB"/>
    <property type="match status" value="1"/>
</dbReference>
<evidence type="ECO:0000256" key="7">
    <source>
        <dbReference type="ARBA" id="ARBA00022723"/>
    </source>
</evidence>
<accession>A0A327YNF3</accession>
<evidence type="ECO:0000256" key="4">
    <source>
        <dbReference type="ARBA" id="ARBA00012640"/>
    </source>
</evidence>
<dbReference type="GO" id="GO:0000287">
    <property type="term" value="F:magnesium ion binding"/>
    <property type="evidence" value="ECO:0007669"/>
    <property type="project" value="TreeGrafter"/>
</dbReference>
<dbReference type="SFLD" id="SFLDS00003">
    <property type="entry name" value="Haloacid_Dehalogenase"/>
    <property type="match status" value="1"/>
</dbReference>
<dbReference type="InterPro" id="IPR049148">
    <property type="entry name" value="PSP_ACT"/>
</dbReference>
<name>A0A327YNF3_9FLAO</name>
<keyword evidence="6" id="KW-0028">Amino-acid biosynthesis</keyword>
<evidence type="ECO:0000256" key="3">
    <source>
        <dbReference type="ARBA" id="ARBA00009184"/>
    </source>
</evidence>
<gene>
    <name evidence="17" type="ORF">B0I03_105233</name>
</gene>
<evidence type="ECO:0000256" key="12">
    <source>
        <dbReference type="ARBA" id="ARBA00048138"/>
    </source>
</evidence>
<protein>
    <recommendedName>
        <fullName evidence="5">Phosphoserine phosphatase</fullName>
        <ecNumber evidence="4">3.1.3.3</ecNumber>
    </recommendedName>
    <alternativeName>
        <fullName evidence="11">O-phosphoserine phosphohydrolase</fullName>
    </alternativeName>
</protein>
<reference evidence="17 18" key="1">
    <citation type="submission" date="2018-06" db="EMBL/GenBank/DDBJ databases">
        <title>Genomic Encyclopedia of Type Strains, Phase III (KMG-III): the genomes of soil and plant-associated and newly described type strains.</title>
        <authorList>
            <person name="Whitman W."/>
        </authorList>
    </citation>
    <scope>NUCLEOTIDE SEQUENCE [LARGE SCALE GENOMIC DNA]</scope>
    <source>
        <strain evidence="17 18">CGMCC 1.12398</strain>
    </source>
</reference>
<evidence type="ECO:0000313" key="17">
    <source>
        <dbReference type="EMBL" id="RAK21797.1"/>
    </source>
</evidence>
<proteinExistence type="inferred from homology"/>
<dbReference type="Gene3D" id="3.30.70.260">
    <property type="match status" value="1"/>
</dbReference>
<dbReference type="InterPro" id="IPR002912">
    <property type="entry name" value="ACT_dom"/>
</dbReference>
<keyword evidence="7" id="KW-0479">Metal-binding</keyword>
<dbReference type="CDD" id="cd04871">
    <property type="entry name" value="ACT_PSP_2"/>
    <property type="match status" value="1"/>
</dbReference>
<evidence type="ECO:0000256" key="11">
    <source>
        <dbReference type="ARBA" id="ARBA00031693"/>
    </source>
</evidence>
<dbReference type="CDD" id="cd04870">
    <property type="entry name" value="ACT_PSP_1"/>
    <property type="match status" value="1"/>
</dbReference>
<dbReference type="PROSITE" id="PS50206">
    <property type="entry name" value="RHODANESE_3"/>
    <property type="match status" value="1"/>
</dbReference>
<evidence type="ECO:0000256" key="14">
    <source>
        <dbReference type="PIRSR" id="PIRSR604469-1"/>
    </source>
</evidence>
<dbReference type="Pfam" id="PF13740">
    <property type="entry name" value="ACT_6"/>
    <property type="match status" value="1"/>
</dbReference>
<feature type="domain" description="Rhodanese" evidence="15">
    <location>
        <begin position="267"/>
        <end position="299"/>
    </location>
</feature>
<dbReference type="AlphaFoldDB" id="A0A327YNF3"/>
<feature type="active site" description="Proton donor" evidence="14">
    <location>
        <position position="199"/>
    </location>
</feature>